<dbReference type="CDD" id="cd01392">
    <property type="entry name" value="HTH_LacI"/>
    <property type="match status" value="1"/>
</dbReference>
<dbReference type="Gene3D" id="1.10.260.40">
    <property type="entry name" value="lambda repressor-like DNA-binding domains"/>
    <property type="match status" value="1"/>
</dbReference>
<dbReference type="PROSITE" id="PS50932">
    <property type="entry name" value="HTH_LACI_2"/>
    <property type="match status" value="1"/>
</dbReference>
<dbReference type="InterPro" id="IPR028082">
    <property type="entry name" value="Peripla_BP_I"/>
</dbReference>
<keyword evidence="1" id="KW-0805">Transcription regulation</keyword>
<reference evidence="5 8" key="2">
    <citation type="submission" date="2020-04" db="EMBL/GenBank/DDBJ databases">
        <authorList>
            <person name="Hitch T.C.A."/>
            <person name="Wylensek D."/>
            <person name="Clavel T."/>
        </authorList>
    </citation>
    <scope>NUCLEOTIDE SEQUENCE [LARGE SCALE GENOMIC DNA]</scope>
    <source>
        <strain evidence="5 8">COR2-253-APC-1A</strain>
    </source>
</reference>
<dbReference type="EMBL" id="JABAEW010000020">
    <property type="protein sequence ID" value="NMD87224.1"/>
    <property type="molecule type" value="Genomic_DNA"/>
</dbReference>
<dbReference type="Proteomes" id="UP000576225">
    <property type="component" value="Unassembled WGS sequence"/>
</dbReference>
<keyword evidence="2 6" id="KW-0238">DNA-binding</keyword>
<dbReference type="GO" id="GO:0000976">
    <property type="term" value="F:transcription cis-regulatory region binding"/>
    <property type="evidence" value="ECO:0007669"/>
    <property type="project" value="TreeGrafter"/>
</dbReference>
<keyword evidence="3" id="KW-0804">Transcription</keyword>
<evidence type="ECO:0000313" key="7">
    <source>
        <dbReference type="Proteomes" id="UP000245959"/>
    </source>
</evidence>
<proteinExistence type="predicted"/>
<dbReference type="InterPro" id="IPR000843">
    <property type="entry name" value="HTH_LacI"/>
</dbReference>
<sequence length="331" mass="35399">MGLTIREIAARAGVSAATVSRVVNGTGAVAPEKREQVLAVLGEQQAAPRRRRSANAAGKTLGVLMLPGSESDPRVIVNKLSAITEKLPRKWSLQLLSSEILPLELEARHLRGELAGLIIAGHGGCAPELGRVFARIPHVWLNSHRLADEGQTVLMGNEFAGRLAARYLIERGCRRPAVLDVASVNPGFPARVDGFRFEFFAQERECGRIAVTLPGGTAGFETAPAEVLEAALNGADYSGCDGLFSPEERLTALFYRVLTRRGGGVTIPVVSCNHTPEYLAGLYPRPASIDLGNRMLAELALDELLRRISGAPGRADHVAVIATPQLVPGER</sequence>
<protein>
    <submittedName>
        <fullName evidence="6">DNA-binding LacI/PurR family transcriptional regulator</fullName>
    </submittedName>
    <submittedName>
        <fullName evidence="5">LacI family transcriptional regulator</fullName>
    </submittedName>
</protein>
<dbReference type="RefSeq" id="WP_165833014.1">
    <property type="nucleotide sequence ID" value="NZ_CABMMC010000011.1"/>
</dbReference>
<dbReference type="PANTHER" id="PTHR30146">
    <property type="entry name" value="LACI-RELATED TRANSCRIPTIONAL REPRESSOR"/>
    <property type="match status" value="1"/>
</dbReference>
<dbReference type="AlphaFoldDB" id="A0A2U1AW00"/>
<dbReference type="Pfam" id="PF00356">
    <property type="entry name" value="LacI"/>
    <property type="match status" value="1"/>
</dbReference>
<evidence type="ECO:0000313" key="6">
    <source>
        <dbReference type="EMBL" id="PVY40604.1"/>
    </source>
</evidence>
<evidence type="ECO:0000259" key="4">
    <source>
        <dbReference type="PROSITE" id="PS50932"/>
    </source>
</evidence>
<evidence type="ECO:0000256" key="3">
    <source>
        <dbReference type="ARBA" id="ARBA00023163"/>
    </source>
</evidence>
<keyword evidence="7" id="KW-1185">Reference proteome</keyword>
<dbReference type="PRINTS" id="PR00036">
    <property type="entry name" value="HTHLACI"/>
</dbReference>
<dbReference type="EMBL" id="QEKH01000016">
    <property type="protein sequence ID" value="PVY40604.1"/>
    <property type="molecule type" value="Genomic_DNA"/>
</dbReference>
<dbReference type="InterPro" id="IPR010982">
    <property type="entry name" value="Lambda_DNA-bd_dom_sf"/>
</dbReference>
<evidence type="ECO:0000313" key="5">
    <source>
        <dbReference type="EMBL" id="NMD87224.1"/>
    </source>
</evidence>
<name>A0A2U1AW00_9BACT</name>
<dbReference type="SUPFAM" id="SSF53822">
    <property type="entry name" value="Periplasmic binding protein-like I"/>
    <property type="match status" value="1"/>
</dbReference>
<gene>
    <name evidence="6" type="ORF">C8D82_11655</name>
    <name evidence="5" type="ORF">HF882_11570</name>
</gene>
<dbReference type="GeneID" id="78295607"/>
<feature type="domain" description="HTH lacI-type" evidence="4">
    <location>
        <begin position="3"/>
        <end position="40"/>
    </location>
</feature>
<reference evidence="6 7" key="1">
    <citation type="submission" date="2018-04" db="EMBL/GenBank/DDBJ databases">
        <title>Genomic Encyclopedia of Type Strains, Phase IV (KMG-IV): sequencing the most valuable type-strain genomes for metagenomic binning, comparative biology and taxonomic classification.</title>
        <authorList>
            <person name="Goeker M."/>
        </authorList>
    </citation>
    <scope>NUCLEOTIDE SEQUENCE [LARGE SCALE GENOMIC DNA]</scope>
    <source>
        <strain evidence="6 7">DSM 14823</strain>
    </source>
</reference>
<dbReference type="SMART" id="SM00354">
    <property type="entry name" value="HTH_LACI"/>
    <property type="match status" value="1"/>
</dbReference>
<accession>A0A2U1AW00</accession>
<dbReference type="GO" id="GO:0003700">
    <property type="term" value="F:DNA-binding transcription factor activity"/>
    <property type="evidence" value="ECO:0007669"/>
    <property type="project" value="TreeGrafter"/>
</dbReference>
<dbReference type="Gene3D" id="3.40.50.2300">
    <property type="match status" value="2"/>
</dbReference>
<dbReference type="SUPFAM" id="SSF47413">
    <property type="entry name" value="lambda repressor-like DNA-binding domains"/>
    <property type="match status" value="1"/>
</dbReference>
<evidence type="ECO:0000256" key="1">
    <source>
        <dbReference type="ARBA" id="ARBA00023015"/>
    </source>
</evidence>
<comment type="caution">
    <text evidence="6">The sequence shown here is derived from an EMBL/GenBank/DDBJ whole genome shotgun (WGS) entry which is preliminary data.</text>
</comment>
<evidence type="ECO:0000256" key="2">
    <source>
        <dbReference type="ARBA" id="ARBA00023125"/>
    </source>
</evidence>
<dbReference type="Proteomes" id="UP000245959">
    <property type="component" value="Unassembled WGS sequence"/>
</dbReference>
<organism evidence="6 7">
    <name type="scientific">Victivallis vadensis</name>
    <dbReference type="NCBI Taxonomy" id="172901"/>
    <lineage>
        <taxon>Bacteria</taxon>
        <taxon>Pseudomonadati</taxon>
        <taxon>Lentisphaerota</taxon>
        <taxon>Lentisphaeria</taxon>
        <taxon>Victivallales</taxon>
        <taxon>Victivallaceae</taxon>
        <taxon>Victivallis</taxon>
    </lineage>
</organism>
<dbReference type="PROSITE" id="PS00356">
    <property type="entry name" value="HTH_LACI_1"/>
    <property type="match status" value="1"/>
</dbReference>
<dbReference type="PANTHER" id="PTHR30146:SF109">
    <property type="entry name" value="HTH-TYPE TRANSCRIPTIONAL REGULATOR GALS"/>
    <property type="match status" value="1"/>
</dbReference>
<evidence type="ECO:0000313" key="8">
    <source>
        <dbReference type="Proteomes" id="UP000576225"/>
    </source>
</evidence>